<keyword evidence="2" id="KW-1185">Reference proteome</keyword>
<evidence type="ECO:0000313" key="2">
    <source>
        <dbReference type="Proteomes" id="UP000505355"/>
    </source>
</evidence>
<dbReference type="Proteomes" id="UP000505355">
    <property type="component" value="Chromosome"/>
</dbReference>
<evidence type="ECO:0000313" key="1">
    <source>
        <dbReference type="EMBL" id="QKJ31219.1"/>
    </source>
</evidence>
<protein>
    <submittedName>
        <fullName evidence="1">Uncharacterized protein</fullName>
    </submittedName>
</protein>
<dbReference type="AlphaFoldDB" id="A0A7D4UE48"/>
<proteinExistence type="predicted"/>
<reference evidence="1 2" key="1">
    <citation type="submission" date="2020-05" db="EMBL/GenBank/DDBJ databases">
        <title>Mucilaginibacter mali sp. nov.</title>
        <authorList>
            <person name="Kim H.S."/>
            <person name="Lee K.C."/>
            <person name="Suh M.K."/>
            <person name="Kim J.-S."/>
            <person name="Han K.-I."/>
            <person name="Eom M.K."/>
            <person name="Shin Y.K."/>
            <person name="Lee J.-S."/>
        </authorList>
    </citation>
    <scope>NUCLEOTIDE SEQUENCE [LARGE SCALE GENOMIC DNA]</scope>
    <source>
        <strain evidence="1 2">G2-14</strain>
    </source>
</reference>
<sequence>MERLMINIPENKSALVKQLLKELGVSFKQEKTEKLSDLKKNLLEVSVWSDDDLKPIEDAKNHFQNLGSEKW</sequence>
<name>A0A7D4UE48_9SPHI</name>
<accession>A0A7D4UE48</accession>
<dbReference type="KEGG" id="mmab:HQ865_16130"/>
<organism evidence="1 2">
    <name type="scientific">Mucilaginibacter mali</name>
    <dbReference type="NCBI Taxonomy" id="2740462"/>
    <lineage>
        <taxon>Bacteria</taxon>
        <taxon>Pseudomonadati</taxon>
        <taxon>Bacteroidota</taxon>
        <taxon>Sphingobacteriia</taxon>
        <taxon>Sphingobacteriales</taxon>
        <taxon>Sphingobacteriaceae</taxon>
        <taxon>Mucilaginibacter</taxon>
    </lineage>
</organism>
<dbReference type="RefSeq" id="WP_173415885.1">
    <property type="nucleotide sequence ID" value="NZ_CP054139.1"/>
</dbReference>
<gene>
    <name evidence="1" type="ORF">HQ865_16130</name>
</gene>
<dbReference type="EMBL" id="CP054139">
    <property type="protein sequence ID" value="QKJ31219.1"/>
    <property type="molecule type" value="Genomic_DNA"/>
</dbReference>